<dbReference type="InterPro" id="IPR036086">
    <property type="entry name" value="ParB/Sulfiredoxin_sf"/>
</dbReference>
<keyword evidence="4" id="KW-1185">Reference proteome</keyword>
<comment type="caution">
    <text evidence="3">The sequence shown here is derived from an EMBL/GenBank/DDBJ whole genome shotgun (WGS) entry which is preliminary data.</text>
</comment>
<gene>
    <name evidence="3" type="ORF">JOF56_004751</name>
</gene>
<dbReference type="SUPFAM" id="SSF110849">
    <property type="entry name" value="ParB/Sulfiredoxin"/>
    <property type="match status" value="1"/>
</dbReference>
<protein>
    <submittedName>
        <fullName evidence="3">ParB-like chromosome segregation protein Spo0J</fullName>
    </submittedName>
</protein>
<dbReference type="RefSeq" id="WP_209641668.1">
    <property type="nucleotide sequence ID" value="NZ_JAGINW010000001.1"/>
</dbReference>
<reference evidence="3 4" key="1">
    <citation type="submission" date="2021-03" db="EMBL/GenBank/DDBJ databases">
        <title>Sequencing the genomes of 1000 actinobacteria strains.</title>
        <authorList>
            <person name="Klenk H.-P."/>
        </authorList>
    </citation>
    <scope>NUCLEOTIDE SEQUENCE [LARGE SCALE GENOMIC DNA]</scope>
    <source>
        <strain evidence="3 4">DSM 46670</strain>
    </source>
</reference>
<dbReference type="EMBL" id="JAGINW010000001">
    <property type="protein sequence ID" value="MBP2324366.1"/>
    <property type="molecule type" value="Genomic_DNA"/>
</dbReference>
<name>A0ABS4TJ27_9PSEU</name>
<evidence type="ECO:0000259" key="2">
    <source>
        <dbReference type="SMART" id="SM00470"/>
    </source>
</evidence>
<feature type="domain" description="ParB-like N-terminal" evidence="2">
    <location>
        <begin position="26"/>
        <end position="110"/>
    </location>
</feature>
<feature type="region of interest" description="Disordered" evidence="1">
    <location>
        <begin position="217"/>
        <end position="253"/>
    </location>
</feature>
<proteinExistence type="predicted"/>
<dbReference type="SMART" id="SM00470">
    <property type="entry name" value="ParB"/>
    <property type="match status" value="1"/>
</dbReference>
<dbReference type="InterPro" id="IPR003115">
    <property type="entry name" value="ParB_N"/>
</dbReference>
<accession>A0ABS4TJ27</accession>
<evidence type="ECO:0000313" key="3">
    <source>
        <dbReference type="EMBL" id="MBP2324366.1"/>
    </source>
</evidence>
<dbReference type="Gene3D" id="3.90.1530.10">
    <property type="entry name" value="Conserved hypothetical protein from pyrococcus furiosus pfu- 392566-001, ParB domain"/>
    <property type="match status" value="1"/>
</dbReference>
<organism evidence="3 4">
    <name type="scientific">Kibdelosporangium banguiense</name>
    <dbReference type="NCBI Taxonomy" id="1365924"/>
    <lineage>
        <taxon>Bacteria</taxon>
        <taxon>Bacillati</taxon>
        <taxon>Actinomycetota</taxon>
        <taxon>Actinomycetes</taxon>
        <taxon>Pseudonocardiales</taxon>
        <taxon>Pseudonocardiaceae</taxon>
        <taxon>Kibdelosporangium</taxon>
    </lineage>
</organism>
<sequence length="332" mass="37137">MTNFAVSLPREDFECLDANTSAGPVVRVAVRALRVAGSPRIAGENLEHVRALADTPDELPPIIVHRDTMRVIDGVHRLRAAKLRNQHDIAVRFFDGDEADAFVLAVRTNVSHGLPLSLAERKAAANSIVTTHPHWSDRLIASVTGLSAKTIGEVRRNNKVPQPESRVGQDGRVRPINSLEKRRLASTLMREDPNLSLRQVAKAAGISPETARAVRARLQRGEDPTVRKRVGSRKVEDKRQQQQVRTPPPLPMPDRITVMRYLRTDPTLRFSETGRTLLRLLDVHSMSNDRWATMVRNVPPHARETIAQAALECARVWRTVAEQLERNSYGAH</sequence>
<evidence type="ECO:0000256" key="1">
    <source>
        <dbReference type="SAM" id="MobiDB-lite"/>
    </source>
</evidence>
<evidence type="ECO:0000313" key="4">
    <source>
        <dbReference type="Proteomes" id="UP001519332"/>
    </source>
</evidence>
<dbReference type="Proteomes" id="UP001519332">
    <property type="component" value="Unassembled WGS sequence"/>
</dbReference>